<protein>
    <submittedName>
        <fullName evidence="2">Uncharacterized protein</fullName>
    </submittedName>
</protein>
<keyword evidence="1" id="KW-0472">Membrane</keyword>
<gene>
    <name evidence="2" type="ORF">ADICYQ_1955</name>
</gene>
<evidence type="ECO:0000256" key="1">
    <source>
        <dbReference type="SAM" id="Phobius"/>
    </source>
</evidence>
<name>S7VFK4_9BACT</name>
<dbReference type="EMBL" id="ATNM01000083">
    <property type="protein sequence ID" value="EPR69010.1"/>
    <property type="molecule type" value="Genomic_DNA"/>
</dbReference>
<keyword evidence="1" id="KW-0812">Transmembrane</keyword>
<reference evidence="2 3" key="1">
    <citation type="journal article" date="2013" name="Genome Announc.">
        <title>Draft Genome Sequence of Cyclobacterium qasimii Strain M12-11BT, Isolated from Arctic Marine Sediment.</title>
        <authorList>
            <person name="Shivaji S."/>
            <person name="Ara S."/>
            <person name="Singh A."/>
            <person name="Kumar Pinnaka A."/>
        </authorList>
    </citation>
    <scope>NUCLEOTIDE SEQUENCE [LARGE SCALE GENOMIC DNA]</scope>
    <source>
        <strain evidence="2 3">M12-11B</strain>
    </source>
</reference>
<sequence length="37" mass="4168">MVGDKGKFGKIYLGFNKIIVLFVVALKCKNYITLSFV</sequence>
<evidence type="ECO:0000313" key="3">
    <source>
        <dbReference type="Proteomes" id="UP000014974"/>
    </source>
</evidence>
<proteinExistence type="predicted"/>
<accession>S7VFK4</accession>
<evidence type="ECO:0000313" key="2">
    <source>
        <dbReference type="EMBL" id="EPR69010.1"/>
    </source>
</evidence>
<dbReference type="Proteomes" id="UP000014974">
    <property type="component" value="Unassembled WGS sequence"/>
</dbReference>
<comment type="caution">
    <text evidence="2">The sequence shown here is derived from an EMBL/GenBank/DDBJ whole genome shotgun (WGS) entry which is preliminary data.</text>
</comment>
<dbReference type="STRING" id="641524.ADICYQ_1955"/>
<dbReference type="AlphaFoldDB" id="S7VFK4"/>
<feature type="transmembrane region" description="Helical" evidence="1">
    <location>
        <begin position="12"/>
        <end position="32"/>
    </location>
</feature>
<organism evidence="2 3">
    <name type="scientific">Cyclobacterium qasimii M12-11B</name>
    <dbReference type="NCBI Taxonomy" id="641524"/>
    <lineage>
        <taxon>Bacteria</taxon>
        <taxon>Pseudomonadati</taxon>
        <taxon>Bacteroidota</taxon>
        <taxon>Cytophagia</taxon>
        <taxon>Cytophagales</taxon>
        <taxon>Cyclobacteriaceae</taxon>
        <taxon>Cyclobacterium</taxon>
    </lineage>
</organism>
<keyword evidence="1" id="KW-1133">Transmembrane helix</keyword>